<dbReference type="Proteomes" id="UP001066276">
    <property type="component" value="Chromosome 2_1"/>
</dbReference>
<dbReference type="EMBL" id="JANPWB010000003">
    <property type="protein sequence ID" value="KAJ1202568.1"/>
    <property type="molecule type" value="Genomic_DNA"/>
</dbReference>
<dbReference type="AlphaFoldDB" id="A0AAV7VQI8"/>
<name>A0AAV7VQI8_PLEWA</name>
<evidence type="ECO:0000313" key="2">
    <source>
        <dbReference type="EMBL" id="KAJ1202568.1"/>
    </source>
</evidence>
<organism evidence="2 3">
    <name type="scientific">Pleurodeles waltl</name>
    <name type="common">Iberian ribbed newt</name>
    <dbReference type="NCBI Taxonomy" id="8319"/>
    <lineage>
        <taxon>Eukaryota</taxon>
        <taxon>Metazoa</taxon>
        <taxon>Chordata</taxon>
        <taxon>Craniata</taxon>
        <taxon>Vertebrata</taxon>
        <taxon>Euteleostomi</taxon>
        <taxon>Amphibia</taxon>
        <taxon>Batrachia</taxon>
        <taxon>Caudata</taxon>
        <taxon>Salamandroidea</taxon>
        <taxon>Salamandridae</taxon>
        <taxon>Pleurodelinae</taxon>
        <taxon>Pleurodeles</taxon>
    </lineage>
</organism>
<reference evidence="2" key="1">
    <citation type="journal article" date="2022" name="bioRxiv">
        <title>Sequencing and chromosome-scale assembly of the giantPleurodeles waltlgenome.</title>
        <authorList>
            <person name="Brown T."/>
            <person name="Elewa A."/>
            <person name="Iarovenko S."/>
            <person name="Subramanian E."/>
            <person name="Araus A.J."/>
            <person name="Petzold A."/>
            <person name="Susuki M."/>
            <person name="Suzuki K.-i.T."/>
            <person name="Hayashi T."/>
            <person name="Toyoda A."/>
            <person name="Oliveira C."/>
            <person name="Osipova E."/>
            <person name="Leigh N.D."/>
            <person name="Simon A."/>
            <person name="Yun M.H."/>
        </authorList>
    </citation>
    <scope>NUCLEOTIDE SEQUENCE</scope>
    <source>
        <strain evidence="2">20211129_DDA</strain>
        <tissue evidence="2">Liver</tissue>
    </source>
</reference>
<gene>
    <name evidence="2" type="ORF">NDU88_006366</name>
</gene>
<evidence type="ECO:0000256" key="1">
    <source>
        <dbReference type="SAM" id="MobiDB-lite"/>
    </source>
</evidence>
<keyword evidence="3" id="KW-1185">Reference proteome</keyword>
<protein>
    <submittedName>
        <fullName evidence="2">Uncharacterized protein</fullName>
    </submittedName>
</protein>
<proteinExistence type="predicted"/>
<comment type="caution">
    <text evidence="2">The sequence shown here is derived from an EMBL/GenBank/DDBJ whole genome shotgun (WGS) entry which is preliminary data.</text>
</comment>
<evidence type="ECO:0000313" key="3">
    <source>
        <dbReference type="Proteomes" id="UP001066276"/>
    </source>
</evidence>
<sequence length="161" mass="18122">MPPSLPPQPRRRRTRGSPPGGAQRTSAAPTVEQATMERERARAECGIPWAGLIRPFTPAGRDTMEPQSSEYMNLEAAGYGIKRYRVSLRGHIETYYEFNENTASDTGIEWDAFKVVLRGNAIKTNYGTALLLRRDLRDLESELKHYEQLLPTAPCVFASRP</sequence>
<accession>A0AAV7VQI8</accession>
<feature type="region of interest" description="Disordered" evidence="1">
    <location>
        <begin position="1"/>
        <end position="40"/>
    </location>
</feature>